<organism evidence="2 3">
    <name type="scientific">Lichtheimia corymbifera JMRC:FSU:9682</name>
    <dbReference type="NCBI Taxonomy" id="1263082"/>
    <lineage>
        <taxon>Eukaryota</taxon>
        <taxon>Fungi</taxon>
        <taxon>Fungi incertae sedis</taxon>
        <taxon>Mucoromycota</taxon>
        <taxon>Mucoromycotina</taxon>
        <taxon>Mucoromycetes</taxon>
        <taxon>Mucorales</taxon>
        <taxon>Lichtheimiaceae</taxon>
        <taxon>Lichtheimia</taxon>
    </lineage>
</organism>
<keyword evidence="1" id="KW-0732">Signal</keyword>
<dbReference type="AlphaFoldDB" id="A0A068S623"/>
<accession>A0A068S623</accession>
<evidence type="ECO:0008006" key="4">
    <source>
        <dbReference type="Google" id="ProtNLM"/>
    </source>
</evidence>
<proteinExistence type="predicted"/>
<evidence type="ECO:0000313" key="3">
    <source>
        <dbReference type="Proteomes" id="UP000027586"/>
    </source>
</evidence>
<dbReference type="EMBL" id="CBTN010000049">
    <property type="protein sequence ID" value="CDH57739.1"/>
    <property type="molecule type" value="Genomic_DNA"/>
</dbReference>
<protein>
    <recommendedName>
        <fullName evidence="4">Secreted protein</fullName>
    </recommendedName>
</protein>
<dbReference type="Proteomes" id="UP000027586">
    <property type="component" value="Unassembled WGS sequence"/>
</dbReference>
<evidence type="ECO:0000256" key="1">
    <source>
        <dbReference type="SAM" id="SignalP"/>
    </source>
</evidence>
<dbReference type="OrthoDB" id="3044029at2759"/>
<name>A0A068S623_9FUNG</name>
<feature type="chain" id="PRO_5001655542" description="Secreted protein" evidence="1">
    <location>
        <begin position="22"/>
        <end position="170"/>
    </location>
</feature>
<sequence length="170" mass="18338">MSRFITLVIAALLSAALLANALPLDRRGSPVNIKVDSTNEFCTYLPPKPGMPIGEAEGNAVPFCTKTQASGTRQLPSGFIKTAHFKQTSSYTQVTGRIDRSKYSLSASDGGGQYDNKNEIGSTCNGWSHWVNLVEPDVEVFCIRCCKNSSDCNLGASEYGCERVVPGDYS</sequence>
<gene>
    <name evidence="2" type="ORF">LCOR_08645.1</name>
</gene>
<feature type="signal peptide" evidence="1">
    <location>
        <begin position="1"/>
        <end position="21"/>
    </location>
</feature>
<dbReference type="STRING" id="1263082.A0A068S623"/>
<comment type="caution">
    <text evidence="2">The sequence shown here is derived from an EMBL/GenBank/DDBJ whole genome shotgun (WGS) entry which is preliminary data.</text>
</comment>
<keyword evidence="3" id="KW-1185">Reference proteome</keyword>
<reference evidence="2" key="1">
    <citation type="submission" date="2013-08" db="EMBL/GenBank/DDBJ databases">
        <title>Gene expansion shapes genome architecture in the human pathogen Lichtheimia corymbifera: an evolutionary genomics analysis in the ancient terrestrial Mucorales (Mucoromycotina).</title>
        <authorList>
            <person name="Schwartze V.U."/>
            <person name="Winter S."/>
            <person name="Shelest E."/>
            <person name="Marcet-Houben M."/>
            <person name="Horn F."/>
            <person name="Wehner S."/>
            <person name="Hoffmann K."/>
            <person name="Riege K."/>
            <person name="Sammeth M."/>
            <person name="Nowrousian M."/>
            <person name="Valiante V."/>
            <person name="Linde J."/>
            <person name="Jacobsen I.D."/>
            <person name="Marz M."/>
            <person name="Brakhage A.A."/>
            <person name="Gabaldon T."/>
            <person name="Bocker S."/>
            <person name="Voigt K."/>
        </authorList>
    </citation>
    <scope>NUCLEOTIDE SEQUENCE [LARGE SCALE GENOMIC DNA]</scope>
    <source>
        <strain evidence="2">FSU 9682</strain>
    </source>
</reference>
<evidence type="ECO:0000313" key="2">
    <source>
        <dbReference type="EMBL" id="CDH57739.1"/>
    </source>
</evidence>
<dbReference type="VEuPathDB" id="FungiDB:LCOR_08645.1"/>